<dbReference type="RefSeq" id="WP_216958408.1">
    <property type="nucleotide sequence ID" value="NZ_JAHOPB010000001.1"/>
</dbReference>
<accession>A0ABS6IJC1</accession>
<dbReference type="EMBL" id="JAHOPB010000001">
    <property type="protein sequence ID" value="MBU8873857.1"/>
    <property type="molecule type" value="Genomic_DNA"/>
</dbReference>
<evidence type="ECO:0000256" key="1">
    <source>
        <dbReference type="SAM" id="SignalP"/>
    </source>
</evidence>
<keyword evidence="1" id="KW-0732">Signal</keyword>
<evidence type="ECO:0008006" key="4">
    <source>
        <dbReference type="Google" id="ProtNLM"/>
    </source>
</evidence>
<reference evidence="2 3" key="1">
    <citation type="submission" date="2021-06" db="EMBL/GenBank/DDBJ databases">
        <authorList>
            <person name="Lee D.H."/>
        </authorList>
    </citation>
    <scope>NUCLEOTIDE SEQUENCE [LARGE SCALE GENOMIC DNA]</scope>
    <source>
        <strain evidence="2 3">MMS21-HV4-11</strain>
    </source>
</reference>
<organism evidence="2 3">
    <name type="scientific">Reyranella humidisoli</name>
    <dbReference type="NCBI Taxonomy" id="2849149"/>
    <lineage>
        <taxon>Bacteria</taxon>
        <taxon>Pseudomonadati</taxon>
        <taxon>Pseudomonadota</taxon>
        <taxon>Alphaproteobacteria</taxon>
        <taxon>Hyphomicrobiales</taxon>
        <taxon>Reyranellaceae</taxon>
        <taxon>Reyranella</taxon>
    </lineage>
</organism>
<sequence>MPFVRSVRALLPLAGAALLLAAAAQPATAGMEEAVKALQAGDPVAAEKELQVLAKERDPRAQFLLGLYIYGNAESKLFDISKATPLLLDASERGYLPAMIPLAGAYAEGKGVPKSLFEAYKWCAIADRWNVPNANLALEQAARELPADEIEKAKAAALAYQFKTK</sequence>
<feature type="signal peptide" evidence="1">
    <location>
        <begin position="1"/>
        <end position="29"/>
    </location>
</feature>
<name>A0ABS6IJC1_9HYPH</name>
<gene>
    <name evidence="2" type="ORF">KQ910_08785</name>
</gene>
<proteinExistence type="predicted"/>
<comment type="caution">
    <text evidence="2">The sequence shown here is derived from an EMBL/GenBank/DDBJ whole genome shotgun (WGS) entry which is preliminary data.</text>
</comment>
<keyword evidence="3" id="KW-1185">Reference proteome</keyword>
<evidence type="ECO:0000313" key="2">
    <source>
        <dbReference type="EMBL" id="MBU8873857.1"/>
    </source>
</evidence>
<evidence type="ECO:0000313" key="3">
    <source>
        <dbReference type="Proteomes" id="UP000727907"/>
    </source>
</evidence>
<feature type="chain" id="PRO_5045133418" description="Sel1 repeat family protein" evidence="1">
    <location>
        <begin position="30"/>
        <end position="165"/>
    </location>
</feature>
<dbReference type="Proteomes" id="UP000727907">
    <property type="component" value="Unassembled WGS sequence"/>
</dbReference>
<protein>
    <recommendedName>
        <fullName evidence="4">Sel1 repeat family protein</fullName>
    </recommendedName>
</protein>